<protein>
    <submittedName>
        <fullName evidence="1">DNA-binding protein</fullName>
    </submittedName>
</protein>
<dbReference type="RefSeq" id="WP_249319888.1">
    <property type="nucleotide sequence ID" value="NZ_JACRSN010000014.1"/>
</dbReference>
<evidence type="ECO:0000313" key="2">
    <source>
        <dbReference type="Proteomes" id="UP000651482"/>
    </source>
</evidence>
<keyword evidence="2" id="KW-1185">Reference proteome</keyword>
<evidence type="ECO:0000313" key="1">
    <source>
        <dbReference type="EMBL" id="MBC8534250.1"/>
    </source>
</evidence>
<proteinExistence type="predicted"/>
<sequence length="136" mass="15761">MIKKTMSVREMGALLGLKKVDSYWLVHKNYFKTVLVAGKMRVLVDSFEEWYAGQFHYKKIDGTKPGQKYAYTMSVHEASAIIGVSDGVMYDLIKRYPIKAEIINNRTQIYIDSFEEWYATQDKYRKVTPEGGTKDV</sequence>
<organism evidence="1 2">
    <name type="scientific">Yeguia hominis</name>
    <dbReference type="NCBI Taxonomy" id="2763662"/>
    <lineage>
        <taxon>Bacteria</taxon>
        <taxon>Bacillati</taxon>
        <taxon>Bacillota</taxon>
        <taxon>Clostridia</taxon>
        <taxon>Eubacteriales</taxon>
        <taxon>Yeguiaceae</taxon>
        <taxon>Yeguia</taxon>
    </lineage>
</organism>
<gene>
    <name evidence="1" type="ORF">IAG03_09665</name>
</gene>
<keyword evidence="1" id="KW-0238">DNA-binding</keyword>
<dbReference type="EMBL" id="JACRSN010000014">
    <property type="protein sequence ID" value="MBC8534250.1"/>
    <property type="molecule type" value="Genomic_DNA"/>
</dbReference>
<dbReference type="AlphaFoldDB" id="A0A926D897"/>
<dbReference type="GO" id="GO:0003677">
    <property type="term" value="F:DNA binding"/>
    <property type="evidence" value="ECO:0007669"/>
    <property type="project" value="UniProtKB-KW"/>
</dbReference>
<comment type="caution">
    <text evidence="1">The sequence shown here is derived from an EMBL/GenBank/DDBJ whole genome shotgun (WGS) entry which is preliminary data.</text>
</comment>
<accession>A0A926D897</accession>
<reference evidence="1" key="1">
    <citation type="submission" date="2020-08" db="EMBL/GenBank/DDBJ databases">
        <title>Genome public.</title>
        <authorList>
            <person name="Liu C."/>
            <person name="Sun Q."/>
        </authorList>
    </citation>
    <scope>NUCLEOTIDE SEQUENCE</scope>
    <source>
        <strain evidence="1">NSJ-40</strain>
    </source>
</reference>
<name>A0A926D897_9FIRM</name>
<dbReference type="Proteomes" id="UP000651482">
    <property type="component" value="Unassembled WGS sequence"/>
</dbReference>